<gene>
    <name evidence="1" type="ORF">JNE38_12290</name>
</gene>
<dbReference type="Proteomes" id="UP000596248">
    <property type="component" value="Chromosome"/>
</dbReference>
<keyword evidence="2" id="KW-1185">Reference proteome</keyword>
<protein>
    <submittedName>
        <fullName evidence="1">DUF3866 family protein</fullName>
    </submittedName>
</protein>
<reference evidence="1 2" key="1">
    <citation type="submission" date="2021-01" db="EMBL/GenBank/DDBJ databases">
        <title>Identification of strong promoters based on the transcriptome of Brevibacillus choshinensis.</title>
        <authorList>
            <person name="Yao D."/>
            <person name="Zhang K."/>
            <person name="Wu J."/>
        </authorList>
    </citation>
    <scope>NUCLEOTIDE SEQUENCE [LARGE SCALE GENOMIC DNA]</scope>
    <source>
        <strain evidence="1 2">HPD31-SP3</strain>
    </source>
</reference>
<dbReference type="Pfam" id="PF12982">
    <property type="entry name" value="DUF3866"/>
    <property type="match status" value="1"/>
</dbReference>
<proteinExistence type="predicted"/>
<evidence type="ECO:0000313" key="2">
    <source>
        <dbReference type="Proteomes" id="UP000596248"/>
    </source>
</evidence>
<dbReference type="RefSeq" id="WP_203356807.1">
    <property type="nucleotide sequence ID" value="NZ_CP069127.1"/>
</dbReference>
<dbReference type="InterPro" id="IPR024479">
    <property type="entry name" value="DUF3866"/>
</dbReference>
<accession>A0ABX7FU99</accession>
<dbReference type="EMBL" id="CP069127">
    <property type="protein sequence ID" value="QRG69828.1"/>
    <property type="molecule type" value="Genomic_DNA"/>
</dbReference>
<sequence length="397" mass="43544">MLCLTVGTVVRVVERRSGMQLLEVQIAVTDTKELAVSFAHEPHAIGENLIVNTTAVRLHLGTGGYHLVVGKADAGSEIDLFPNQWGHVMKMRYSPWQLAVDTVEEQDSPFHELFAQQDLSLQGTPVLIGELHSLLPAAVIALKQNEPQAKIVYVMPDAASLPISLSGHVHQLQQLGYLDATITTGHAWGGDREAVTIHSGLLAARHVEHADIIVCILGPGVAGTGTPYAFSGIQLAEVIHAVSALGGFPMMIPRISFADARRRHFGISHHTTVLLKRFALRPVVLAMPQMGNDFDAVLDQQIVELQKLDKHIIIRGMVADRSRIASMEKEYGFGFTTMGRSWQADPVPFQTAVIAADLLSHWRADLAKVFSDDPQCFSSRDKLAALDLFWTRNEEQP</sequence>
<organism evidence="1 2">
    <name type="scientific">Brevibacillus choshinensis</name>
    <dbReference type="NCBI Taxonomy" id="54911"/>
    <lineage>
        <taxon>Bacteria</taxon>
        <taxon>Bacillati</taxon>
        <taxon>Bacillota</taxon>
        <taxon>Bacilli</taxon>
        <taxon>Bacillales</taxon>
        <taxon>Paenibacillaceae</taxon>
        <taxon>Brevibacillus</taxon>
    </lineage>
</organism>
<name>A0ABX7FU99_BRECH</name>
<evidence type="ECO:0000313" key="1">
    <source>
        <dbReference type="EMBL" id="QRG69828.1"/>
    </source>
</evidence>